<keyword evidence="3" id="KW-0677">Repeat</keyword>
<reference evidence="10" key="1">
    <citation type="submission" date="2023-07" db="EMBL/GenBank/DDBJ databases">
        <title>Chromosome-level Genome Assembly of Striped Snakehead (Channa striata).</title>
        <authorList>
            <person name="Liu H."/>
        </authorList>
    </citation>
    <scope>NUCLEOTIDE SEQUENCE</scope>
    <source>
        <strain evidence="10">Gz</strain>
        <tissue evidence="10">Muscle</tissue>
    </source>
</reference>
<dbReference type="InterPro" id="IPR013087">
    <property type="entry name" value="Znf_C2H2_type"/>
</dbReference>
<dbReference type="GO" id="GO:0003676">
    <property type="term" value="F:nucleic acid binding"/>
    <property type="evidence" value="ECO:0007669"/>
    <property type="project" value="InterPro"/>
</dbReference>
<evidence type="ECO:0000256" key="3">
    <source>
        <dbReference type="ARBA" id="ARBA00022737"/>
    </source>
</evidence>
<dbReference type="GO" id="GO:0005634">
    <property type="term" value="C:nucleus"/>
    <property type="evidence" value="ECO:0007669"/>
    <property type="project" value="UniProtKB-SubCell"/>
</dbReference>
<sequence>MLDISEVRGDRDELTRERDTHPLRWTAAAAGTGTGTPVKFGRILRHTRVGGFQTGRLADGCRIRGEEPLPLRKSQMKMKSAGAVDGGLFTESYCNICNAQLISESQRTAHYESKKHANKVRLFYMLHPEDGGPPSKRLRPDNPDCAETEVDRNKCCTLCNMFFTSAIVAQSHYQGKTHAKRVRLVLGEPPNLPTAMTSPTNTDSSPSTPLPTDPAACPPPPPDLPWPMAVVGGNGGREAGKYCCLCGAWFNNPLMAQQHYEGKKHRRNAARARLLEQLAGSLDATETTGLRSSYSCSVCSVVLNSIEQYHAHVPWLQAPEQPKATPAVSRRDRALWKEEEAELIGINNFDKDYLREKLKIMKKSCGGTSVRASISVRVYRC</sequence>
<dbReference type="SMART" id="SM00451">
    <property type="entry name" value="ZnF_U1"/>
    <property type="match status" value="3"/>
</dbReference>
<evidence type="ECO:0000313" key="10">
    <source>
        <dbReference type="EMBL" id="KAK2824298.1"/>
    </source>
</evidence>
<evidence type="ECO:0000256" key="7">
    <source>
        <dbReference type="SAM" id="MobiDB-lite"/>
    </source>
</evidence>
<organism evidence="10 11">
    <name type="scientific">Channa striata</name>
    <name type="common">Snakehead murrel</name>
    <name type="synonym">Ophicephalus striatus</name>
    <dbReference type="NCBI Taxonomy" id="64152"/>
    <lineage>
        <taxon>Eukaryota</taxon>
        <taxon>Metazoa</taxon>
        <taxon>Chordata</taxon>
        <taxon>Craniata</taxon>
        <taxon>Vertebrata</taxon>
        <taxon>Euteleostomi</taxon>
        <taxon>Actinopterygii</taxon>
        <taxon>Neopterygii</taxon>
        <taxon>Teleostei</taxon>
        <taxon>Neoteleostei</taxon>
        <taxon>Acanthomorphata</taxon>
        <taxon>Anabantaria</taxon>
        <taxon>Anabantiformes</taxon>
        <taxon>Channoidei</taxon>
        <taxon>Channidae</taxon>
        <taxon>Channa</taxon>
    </lineage>
</organism>
<feature type="region of interest" description="Disordered" evidence="7">
    <location>
        <begin position="1"/>
        <end position="20"/>
    </location>
</feature>
<dbReference type="Pfam" id="PF12874">
    <property type="entry name" value="zf-met"/>
    <property type="match status" value="2"/>
</dbReference>
<evidence type="ECO:0000313" key="11">
    <source>
        <dbReference type="Proteomes" id="UP001187415"/>
    </source>
</evidence>
<dbReference type="InterPro" id="IPR022755">
    <property type="entry name" value="Znf_C2H2_jaz"/>
</dbReference>
<name>A0AA88LUQ1_CHASR</name>
<dbReference type="SMART" id="SM00355">
    <property type="entry name" value="ZnF_C2H2"/>
    <property type="match status" value="3"/>
</dbReference>
<feature type="domain" description="C2H2-type" evidence="8">
    <location>
        <begin position="241"/>
        <end position="265"/>
    </location>
</feature>
<evidence type="ECO:0000259" key="8">
    <source>
        <dbReference type="SMART" id="SM00355"/>
    </source>
</evidence>
<keyword evidence="4" id="KW-0863">Zinc-finger</keyword>
<feature type="region of interest" description="Disordered" evidence="7">
    <location>
        <begin position="189"/>
        <end position="220"/>
    </location>
</feature>
<accession>A0AA88LUQ1</accession>
<evidence type="ECO:0000256" key="2">
    <source>
        <dbReference type="ARBA" id="ARBA00022723"/>
    </source>
</evidence>
<keyword evidence="11" id="KW-1185">Reference proteome</keyword>
<proteinExistence type="predicted"/>
<dbReference type="GO" id="GO:0008270">
    <property type="term" value="F:zinc ion binding"/>
    <property type="evidence" value="ECO:0007669"/>
    <property type="project" value="UniProtKB-KW"/>
</dbReference>
<dbReference type="Pfam" id="PF12171">
    <property type="entry name" value="zf-C2H2_jaz"/>
    <property type="match status" value="1"/>
</dbReference>
<keyword evidence="5" id="KW-0862">Zinc</keyword>
<dbReference type="PANTHER" id="PTHR46144:SF2">
    <property type="entry name" value="ZINC FINGER MATRIN-TYPE PROTEIN 4"/>
    <property type="match status" value="1"/>
</dbReference>
<feature type="compositionally biased region" description="Low complexity" evidence="7">
    <location>
        <begin position="197"/>
        <end position="207"/>
    </location>
</feature>
<dbReference type="InterPro" id="IPR051868">
    <property type="entry name" value="ZN346_ZMAT4"/>
</dbReference>
<dbReference type="AlphaFoldDB" id="A0AA88LUQ1"/>
<feature type="domain" description="C2H2-type" evidence="8">
    <location>
        <begin position="92"/>
        <end position="116"/>
    </location>
</feature>
<keyword evidence="2" id="KW-0479">Metal-binding</keyword>
<keyword evidence="6" id="KW-0539">Nucleus</keyword>
<evidence type="ECO:0000256" key="6">
    <source>
        <dbReference type="ARBA" id="ARBA00023242"/>
    </source>
</evidence>
<comment type="caution">
    <text evidence="10">The sequence shown here is derived from an EMBL/GenBank/DDBJ whole genome shotgun (WGS) entry which is preliminary data.</text>
</comment>
<evidence type="ECO:0000256" key="1">
    <source>
        <dbReference type="ARBA" id="ARBA00004123"/>
    </source>
</evidence>
<dbReference type="PANTHER" id="PTHR46144">
    <property type="entry name" value="ZINC FINGER PROTEIN 385B-LIKE"/>
    <property type="match status" value="1"/>
</dbReference>
<evidence type="ECO:0008006" key="12">
    <source>
        <dbReference type="Google" id="ProtNLM"/>
    </source>
</evidence>
<dbReference type="InterPro" id="IPR036236">
    <property type="entry name" value="Znf_C2H2_sf"/>
</dbReference>
<evidence type="ECO:0000256" key="5">
    <source>
        <dbReference type="ARBA" id="ARBA00022833"/>
    </source>
</evidence>
<evidence type="ECO:0000259" key="9">
    <source>
        <dbReference type="SMART" id="SM00451"/>
    </source>
</evidence>
<dbReference type="SUPFAM" id="SSF57667">
    <property type="entry name" value="beta-beta-alpha zinc fingers"/>
    <property type="match status" value="3"/>
</dbReference>
<feature type="domain" description="C2H2-type" evidence="8">
    <location>
        <begin position="154"/>
        <end position="178"/>
    </location>
</feature>
<dbReference type="InterPro" id="IPR003604">
    <property type="entry name" value="Matrin/U1-like-C_Znf_C2H2"/>
</dbReference>
<evidence type="ECO:0000256" key="4">
    <source>
        <dbReference type="ARBA" id="ARBA00022771"/>
    </source>
</evidence>
<comment type="subcellular location">
    <subcellularLocation>
        <location evidence="1">Nucleus</location>
    </subcellularLocation>
</comment>
<dbReference type="Proteomes" id="UP001187415">
    <property type="component" value="Unassembled WGS sequence"/>
</dbReference>
<dbReference type="EMBL" id="JAUPFM010000017">
    <property type="protein sequence ID" value="KAK2824298.1"/>
    <property type="molecule type" value="Genomic_DNA"/>
</dbReference>
<feature type="domain" description="U1-type" evidence="9">
    <location>
        <begin position="89"/>
        <end position="123"/>
    </location>
</feature>
<dbReference type="Gene3D" id="3.30.160.60">
    <property type="entry name" value="Classic Zinc Finger"/>
    <property type="match status" value="3"/>
</dbReference>
<protein>
    <recommendedName>
        <fullName evidence="12">Zinc finger matrin-type protein 4</fullName>
    </recommendedName>
</protein>
<gene>
    <name evidence="10" type="ORF">Q5P01_021473</name>
</gene>
<feature type="domain" description="U1-type" evidence="9">
    <location>
        <begin position="238"/>
        <end position="272"/>
    </location>
</feature>
<feature type="compositionally biased region" description="Pro residues" evidence="7">
    <location>
        <begin position="208"/>
        <end position="220"/>
    </location>
</feature>
<feature type="domain" description="U1-type" evidence="9">
    <location>
        <begin position="151"/>
        <end position="185"/>
    </location>
</feature>